<dbReference type="AlphaFoldDB" id="A0A251X1Y9"/>
<dbReference type="GO" id="GO:0005509">
    <property type="term" value="F:calcium ion binding"/>
    <property type="evidence" value="ECO:0007669"/>
    <property type="project" value="InterPro"/>
</dbReference>
<reference evidence="4 5" key="1">
    <citation type="submission" date="2016-12" db="EMBL/GenBank/DDBJ databases">
        <title>The draft genome sequence of HSLHS2.</title>
        <authorList>
            <person name="Hu D."/>
            <person name="Wang L."/>
            <person name="Shao Z."/>
        </authorList>
    </citation>
    <scope>NUCLEOTIDE SEQUENCE [LARGE SCALE GENOMIC DNA]</scope>
    <source>
        <strain evidence="4">MCCC 1A06712</strain>
    </source>
</reference>
<dbReference type="InterPro" id="IPR001343">
    <property type="entry name" value="Hemolysn_Ca-bd"/>
</dbReference>
<dbReference type="InterPro" id="IPR018511">
    <property type="entry name" value="Hemolysin-typ_Ca-bd_CS"/>
</dbReference>
<dbReference type="Pfam" id="PF13403">
    <property type="entry name" value="Hint_2"/>
    <property type="match status" value="1"/>
</dbReference>
<comment type="caution">
    <text evidence="4">The sequence shown here is derived from an EMBL/GenBank/DDBJ whole genome shotgun (WGS) entry which is preliminary data.</text>
</comment>
<dbReference type="PROSITE" id="PS00330">
    <property type="entry name" value="HEMOLYSIN_CALCIUM"/>
    <property type="match status" value="4"/>
</dbReference>
<keyword evidence="5" id="KW-1185">Reference proteome</keyword>
<organism evidence="4 5">
    <name type="scientific">Marivivens niveibacter</name>
    <dbReference type="NCBI Taxonomy" id="1930667"/>
    <lineage>
        <taxon>Bacteria</taxon>
        <taxon>Pseudomonadati</taxon>
        <taxon>Pseudomonadota</taxon>
        <taxon>Alphaproteobacteria</taxon>
        <taxon>Rhodobacterales</taxon>
        <taxon>Paracoccaceae</taxon>
        <taxon>Marivivens group</taxon>
        <taxon>Marivivens</taxon>
    </lineage>
</organism>
<comment type="subcellular location">
    <subcellularLocation>
        <location evidence="1">Secreted</location>
    </subcellularLocation>
</comment>
<evidence type="ECO:0000313" key="4">
    <source>
        <dbReference type="EMBL" id="OUD10425.1"/>
    </source>
</evidence>
<dbReference type="Gene3D" id="2.150.10.10">
    <property type="entry name" value="Serralysin-like metalloprotease, C-terminal"/>
    <property type="match status" value="4"/>
</dbReference>
<evidence type="ECO:0000313" key="5">
    <source>
        <dbReference type="Proteomes" id="UP000194664"/>
    </source>
</evidence>
<dbReference type="InterPro" id="IPR011049">
    <property type="entry name" value="Serralysin-like_metalloprot_C"/>
</dbReference>
<accession>A0A251X1Y9</accession>
<dbReference type="InterPro" id="IPR050557">
    <property type="entry name" value="RTX_toxin/Mannuronan_C5-epim"/>
</dbReference>
<dbReference type="PANTHER" id="PTHR38340:SF1">
    <property type="entry name" value="S-LAYER PROTEIN"/>
    <property type="match status" value="1"/>
</dbReference>
<evidence type="ECO:0000256" key="1">
    <source>
        <dbReference type="ARBA" id="ARBA00004613"/>
    </source>
</evidence>
<dbReference type="InterPro" id="IPR036844">
    <property type="entry name" value="Hint_dom_sf"/>
</dbReference>
<dbReference type="PRINTS" id="PR00313">
    <property type="entry name" value="CABNDNGRPT"/>
</dbReference>
<gene>
    <name evidence="4" type="ORF">BVC71_02670</name>
</gene>
<dbReference type="SUPFAM" id="SSF51294">
    <property type="entry name" value="Hedgehog/intein (Hint) domain"/>
    <property type="match status" value="1"/>
</dbReference>
<dbReference type="Proteomes" id="UP000194664">
    <property type="component" value="Unassembled WGS sequence"/>
</dbReference>
<evidence type="ECO:0000256" key="2">
    <source>
        <dbReference type="ARBA" id="ARBA00022525"/>
    </source>
</evidence>
<dbReference type="RefSeq" id="WP_086450078.1">
    <property type="nucleotide sequence ID" value="NZ_MSPP01000001.1"/>
</dbReference>
<dbReference type="SUPFAM" id="SSF51120">
    <property type="entry name" value="beta-Roll"/>
    <property type="match status" value="4"/>
</dbReference>
<protein>
    <recommendedName>
        <fullName evidence="3">Hedgehog/Intein (Hint) domain-containing protein</fullName>
    </recommendedName>
</protein>
<sequence length="852" mass="89327">MAVYTIYGFGPDDLNGYSGGFPQVGTTITLDADWSASTDAYRFDIEDADLLLLVETTDDFFSGDGSNQEVGDDSYKQTLTLRDPSGNVVASGRAYLEDKMTLTGSDGSVIDVYTVEIGGVYVGSIATGQMQPGVTYEVTASGNTNGAPYSSFVDQTFDLNADNEFTGEDNVNDTLYGGGGNDKLSGLSGDDVLYGGADNDIIVGSEGNDQLFGGTGADQIVGDGQLYDLSFHASGTPVTPTTLTITNSSDGPITLSQIGTDGSSTNIYVLAEGETYVLATHAETNFVLRDENGYFLDSIEGGLNLNVTYTGTFNDTIYGEDGTDDLRGQMGNDIIYGGNDTDTVYGGAGDDQLHGDAGTDTIYGGDDADTIFQLGADIIDGGSGGNDWDTLEMSDGGVSITYSSNETGTFSDDGGLTTGTFSDIERVFGGEGADAIDASATTGWVSVYGGGGDDTITGSNNTDVIDSGDGTDTIYAGGGDDTIYFQSGNDVVYAGDGNDVIDDVPGTELDGNNTIYGGAGNDSVWTGRGSDTIFGGDGDDWLYGEDGNDVLNGDGGNDVLVGGAGDDTFVVSSGYNYVGDFDMGDANADGFTNDQLDVSGITDADGNSIDHNDVSVGVDPNTGFAMLTFPNGEVMVLYNITADQVDTGPEMFKIGIPCFTTGTMILTPTGEVPVEMLRPGDLVVTRDNGPQPIVWAGARQLQENELRSMPSLRPVLIQPGDWAGDRGLLVSPQHAISARHSDGSERFIRATHLARMKGGKVRNANGVRSVTYVHLMFEQHQVIFGNGIASESFYPGRFGLTALGRESLTEVLQLFPDVGRLGAVDGYGQMARPIARFNDLPRHIRDLSLDTI</sequence>
<dbReference type="Pfam" id="PF00353">
    <property type="entry name" value="HemolysinCabind"/>
    <property type="match status" value="5"/>
</dbReference>
<dbReference type="GO" id="GO:0005576">
    <property type="term" value="C:extracellular region"/>
    <property type="evidence" value="ECO:0007669"/>
    <property type="project" value="UniProtKB-SubCell"/>
</dbReference>
<dbReference type="InterPro" id="IPR028992">
    <property type="entry name" value="Hedgehog/Intein_dom"/>
</dbReference>
<keyword evidence="2" id="KW-0964">Secreted</keyword>
<dbReference type="Gene3D" id="2.170.16.10">
    <property type="entry name" value="Hedgehog/Intein (Hint) domain"/>
    <property type="match status" value="1"/>
</dbReference>
<name>A0A251X1Y9_9RHOB</name>
<evidence type="ECO:0000259" key="3">
    <source>
        <dbReference type="Pfam" id="PF13403"/>
    </source>
</evidence>
<proteinExistence type="predicted"/>
<dbReference type="OrthoDB" id="6305173at2"/>
<dbReference type="PANTHER" id="PTHR38340">
    <property type="entry name" value="S-LAYER PROTEIN"/>
    <property type="match status" value="1"/>
</dbReference>
<feature type="domain" description="Hedgehog/Intein (Hint)" evidence="3">
    <location>
        <begin position="657"/>
        <end position="796"/>
    </location>
</feature>
<dbReference type="EMBL" id="MSPP01000001">
    <property type="protein sequence ID" value="OUD10425.1"/>
    <property type="molecule type" value="Genomic_DNA"/>
</dbReference>